<dbReference type="AlphaFoldDB" id="A0A6L3VAE7"/>
<comment type="caution">
    <text evidence="1">The sequence shown here is derived from an EMBL/GenBank/DDBJ whole genome shotgun (WGS) entry which is preliminary data.</text>
</comment>
<organism evidence="1 2">
    <name type="scientific">Cytobacillus depressus</name>
    <dbReference type="NCBI Taxonomy" id="1602942"/>
    <lineage>
        <taxon>Bacteria</taxon>
        <taxon>Bacillati</taxon>
        <taxon>Bacillota</taxon>
        <taxon>Bacilli</taxon>
        <taxon>Bacillales</taxon>
        <taxon>Bacillaceae</taxon>
        <taxon>Cytobacillus</taxon>
    </lineage>
</organism>
<dbReference type="Proteomes" id="UP000481030">
    <property type="component" value="Unassembled WGS sequence"/>
</dbReference>
<keyword evidence="2" id="KW-1185">Reference proteome</keyword>
<accession>A0A6L3VAE7</accession>
<dbReference type="SUPFAM" id="SSF53187">
    <property type="entry name" value="Zn-dependent exopeptidases"/>
    <property type="match status" value="1"/>
</dbReference>
<evidence type="ECO:0000313" key="1">
    <source>
        <dbReference type="EMBL" id="KAB2338651.1"/>
    </source>
</evidence>
<dbReference type="Gene3D" id="3.40.630.40">
    <property type="entry name" value="Zn-dependent exopeptidases"/>
    <property type="match status" value="1"/>
</dbReference>
<reference evidence="1 2" key="1">
    <citation type="journal article" date="2016" name="Antonie Van Leeuwenhoek">
        <title>Bacillus depressus sp. nov., isolated from soil of a sunflower field.</title>
        <authorList>
            <person name="Wei X."/>
            <person name="Xin D."/>
            <person name="Xin Y."/>
            <person name="Zhang H."/>
            <person name="Wang T."/>
            <person name="Zhang J."/>
        </authorList>
    </citation>
    <scope>NUCLEOTIDE SEQUENCE [LARGE SCALE GENOMIC DNA]</scope>
    <source>
        <strain evidence="1 2">BZ1</strain>
    </source>
</reference>
<dbReference type="EMBL" id="WBOS01000001">
    <property type="protein sequence ID" value="KAB2338651.1"/>
    <property type="molecule type" value="Genomic_DNA"/>
</dbReference>
<dbReference type="RefSeq" id="WP_151533390.1">
    <property type="nucleotide sequence ID" value="NZ_WBOS01000001.1"/>
</dbReference>
<dbReference type="GO" id="GO:0016787">
    <property type="term" value="F:hydrolase activity"/>
    <property type="evidence" value="ECO:0007669"/>
    <property type="project" value="UniProtKB-KW"/>
</dbReference>
<proteinExistence type="predicted"/>
<gene>
    <name evidence="1" type="ORF">F7731_03620</name>
</gene>
<name>A0A6L3VAE7_9BACI</name>
<keyword evidence="1" id="KW-0378">Hydrolase</keyword>
<dbReference type="OrthoDB" id="1678514at2"/>
<evidence type="ECO:0000313" key="2">
    <source>
        <dbReference type="Proteomes" id="UP000481030"/>
    </source>
</evidence>
<protein>
    <submittedName>
        <fullName evidence="1">N-formylglutamate amidohydrolase</fullName>
    </submittedName>
</protein>
<sequence length="228" mass="26083">MTVPYIQLKYIKYHHGKGFLCGHVEALHAMPPKADLFTDIIVEEVMKSTGCASIISTVSRKECDLNRSVNRDNEEGILEYRKAIQDITVYLHVYDSSCQEIIKPYLQLSFHGMKNEHYGPLAMEIGTRNGHSCSLEVKDWLEKILARKAKEFIPEITVVFDQKFIGDPSIAFHRHGTGKEYAGYGPNFHTFQIEISRTIRQKYASEISALFAYILTSFQSTFVTDTNY</sequence>